<comment type="subcellular location">
    <subcellularLocation>
        <location evidence="1">Mitochondrion inner membrane</location>
        <topology evidence="1">Peripheral membrane protein</topology>
        <orientation evidence="1">Matrix side</orientation>
    </subcellularLocation>
</comment>
<evidence type="ECO:0000256" key="8">
    <source>
        <dbReference type="ARBA" id="ARBA00023136"/>
    </source>
</evidence>
<keyword evidence="7" id="KW-0496">Mitochondrion</keyword>
<keyword evidence="11" id="KW-1185">Reference proteome</keyword>
<keyword evidence="4" id="KW-0999">Mitochondrion inner membrane</keyword>
<dbReference type="AlphaFoldDB" id="A0ABD0Y5C7"/>
<evidence type="ECO:0000256" key="7">
    <source>
        <dbReference type="ARBA" id="ARBA00023128"/>
    </source>
</evidence>
<keyword evidence="8" id="KW-0472">Membrane</keyword>
<keyword evidence="6" id="KW-0811">Translocation</keyword>
<accession>A0ABD0Y5C7</accession>
<evidence type="ECO:0000256" key="2">
    <source>
        <dbReference type="ARBA" id="ARBA00008817"/>
    </source>
</evidence>
<dbReference type="Pfam" id="PF03656">
    <property type="entry name" value="Pam16"/>
    <property type="match status" value="1"/>
</dbReference>
<evidence type="ECO:0000256" key="5">
    <source>
        <dbReference type="ARBA" id="ARBA00022927"/>
    </source>
</evidence>
<keyword evidence="3" id="KW-0813">Transport</keyword>
<dbReference type="GO" id="GO:0015031">
    <property type="term" value="P:protein transport"/>
    <property type="evidence" value="ECO:0007669"/>
    <property type="project" value="UniProtKB-KW"/>
</dbReference>
<dbReference type="InterPro" id="IPR036869">
    <property type="entry name" value="J_dom_sf"/>
</dbReference>
<dbReference type="FunFam" id="1.10.287.110:FF:000006">
    <property type="entry name" value="Import inner membrane translocase subunit TIM16"/>
    <property type="match status" value="1"/>
</dbReference>
<dbReference type="PANTHER" id="PTHR12388">
    <property type="entry name" value="MITOCHONDRIA ASSOCIATED GRANULOCYTE MACROPHAGE CSF SIGNALING MOLECULE"/>
    <property type="match status" value="1"/>
</dbReference>
<evidence type="ECO:0000256" key="4">
    <source>
        <dbReference type="ARBA" id="ARBA00022792"/>
    </source>
</evidence>
<gene>
    <name evidence="10" type="ORF">AAG570_002942</name>
</gene>
<organism evidence="10 11">
    <name type="scientific">Ranatra chinensis</name>
    <dbReference type="NCBI Taxonomy" id="642074"/>
    <lineage>
        <taxon>Eukaryota</taxon>
        <taxon>Metazoa</taxon>
        <taxon>Ecdysozoa</taxon>
        <taxon>Arthropoda</taxon>
        <taxon>Hexapoda</taxon>
        <taxon>Insecta</taxon>
        <taxon>Pterygota</taxon>
        <taxon>Neoptera</taxon>
        <taxon>Paraneoptera</taxon>
        <taxon>Hemiptera</taxon>
        <taxon>Heteroptera</taxon>
        <taxon>Panheteroptera</taxon>
        <taxon>Nepomorpha</taxon>
        <taxon>Nepidae</taxon>
        <taxon>Ranatrinae</taxon>
        <taxon>Ranatra</taxon>
    </lineage>
</organism>
<sequence>MAKYLVQVIILGTQVIGRAFARALQQEYRASQEAAKRAGGGRQGAARAAANLSSGLTLEEAKQILDVSNIDKESLEKNFKHLFAVNDKSKGGSFYLQSKVVRAKERLDQELADASKIKQKP</sequence>
<feature type="coiled-coil region" evidence="9">
    <location>
        <begin position="58"/>
        <end position="120"/>
    </location>
</feature>
<comment type="similarity">
    <text evidence="2">Belongs to the TIM16/PAM16 family.</text>
</comment>
<keyword evidence="9" id="KW-0175">Coiled coil</keyword>
<protein>
    <submittedName>
        <fullName evidence="10">Uncharacterized protein</fullName>
    </submittedName>
</protein>
<dbReference type="GO" id="GO:0005743">
    <property type="term" value="C:mitochondrial inner membrane"/>
    <property type="evidence" value="ECO:0007669"/>
    <property type="project" value="UniProtKB-SubCell"/>
</dbReference>
<dbReference type="Proteomes" id="UP001558652">
    <property type="component" value="Unassembled WGS sequence"/>
</dbReference>
<dbReference type="Gene3D" id="1.10.287.110">
    <property type="entry name" value="DnaJ domain"/>
    <property type="match status" value="1"/>
</dbReference>
<evidence type="ECO:0000256" key="3">
    <source>
        <dbReference type="ARBA" id="ARBA00022448"/>
    </source>
</evidence>
<proteinExistence type="inferred from homology"/>
<dbReference type="EMBL" id="JBFDAA010000013">
    <property type="protein sequence ID" value="KAL1122615.1"/>
    <property type="molecule type" value="Genomic_DNA"/>
</dbReference>
<dbReference type="InterPro" id="IPR005341">
    <property type="entry name" value="Tim16"/>
</dbReference>
<evidence type="ECO:0000256" key="9">
    <source>
        <dbReference type="SAM" id="Coils"/>
    </source>
</evidence>
<comment type="caution">
    <text evidence="10">The sequence shown here is derived from an EMBL/GenBank/DDBJ whole genome shotgun (WGS) entry which is preliminary data.</text>
</comment>
<evidence type="ECO:0000256" key="6">
    <source>
        <dbReference type="ARBA" id="ARBA00023010"/>
    </source>
</evidence>
<dbReference type="PANTHER" id="PTHR12388:SF0">
    <property type="entry name" value="MITOCHONDRIAL IMPORT INNER MEMBRANE TRANSLOCASE SUBUNIT TIM16"/>
    <property type="match status" value="1"/>
</dbReference>
<evidence type="ECO:0000256" key="1">
    <source>
        <dbReference type="ARBA" id="ARBA00004443"/>
    </source>
</evidence>
<reference evidence="10 11" key="1">
    <citation type="submission" date="2024-07" db="EMBL/GenBank/DDBJ databases">
        <title>Chromosome-level genome assembly of the water stick insect Ranatra chinensis (Heteroptera: Nepidae).</title>
        <authorList>
            <person name="Liu X."/>
        </authorList>
    </citation>
    <scope>NUCLEOTIDE SEQUENCE [LARGE SCALE GENOMIC DNA]</scope>
    <source>
        <strain evidence="10">Cailab_2021Rc</strain>
        <tissue evidence="10">Muscle</tissue>
    </source>
</reference>
<keyword evidence="5" id="KW-0653">Protein transport</keyword>
<evidence type="ECO:0000313" key="10">
    <source>
        <dbReference type="EMBL" id="KAL1122615.1"/>
    </source>
</evidence>
<evidence type="ECO:0000313" key="11">
    <source>
        <dbReference type="Proteomes" id="UP001558652"/>
    </source>
</evidence>
<name>A0ABD0Y5C7_9HEMI</name>